<reference evidence="1 2" key="1">
    <citation type="submission" date="2020-08" db="EMBL/GenBank/DDBJ databases">
        <title>Amycolatopsis echigonensis JCM 21831.</title>
        <authorList>
            <person name="Tedsree N."/>
            <person name="Kuncharoen N."/>
            <person name="Likhitwitayawuid K."/>
            <person name="Tanasupawat S."/>
        </authorList>
    </citation>
    <scope>NUCLEOTIDE SEQUENCE [LARGE SCALE GENOMIC DNA]</scope>
    <source>
        <strain evidence="1 2">JCM 21831</strain>
    </source>
</reference>
<name>A0A8E1WAD7_9PSEU</name>
<evidence type="ECO:0000313" key="1">
    <source>
        <dbReference type="EMBL" id="MBB2506389.1"/>
    </source>
</evidence>
<protein>
    <submittedName>
        <fullName evidence="1">Uncharacterized protein</fullName>
    </submittedName>
</protein>
<evidence type="ECO:0000313" key="2">
    <source>
        <dbReference type="Proteomes" id="UP000550260"/>
    </source>
</evidence>
<organism evidence="1 2">
    <name type="scientific">Amycolatopsis echigonensis</name>
    <dbReference type="NCBI Taxonomy" id="2576905"/>
    <lineage>
        <taxon>Bacteria</taxon>
        <taxon>Bacillati</taxon>
        <taxon>Actinomycetota</taxon>
        <taxon>Actinomycetes</taxon>
        <taxon>Pseudonocardiales</taxon>
        <taxon>Pseudonocardiaceae</taxon>
        <taxon>Amycolatopsis</taxon>
    </lineage>
</organism>
<gene>
    <name evidence="1" type="ORF">H5411_45710</name>
</gene>
<accession>A0A8E1WAD7</accession>
<comment type="caution">
    <text evidence="1">The sequence shown here is derived from an EMBL/GenBank/DDBJ whole genome shotgun (WGS) entry which is preliminary data.</text>
</comment>
<sequence length="81" mass="8861">MTAMPDYHRGRRCGWDDYRAGLDYAPEPASPHWSSGYADGWFDAADAATATHGHALACQLAWNDGVAAHERRQPSTNPTSD</sequence>
<dbReference type="Proteomes" id="UP000550260">
    <property type="component" value="Unassembled WGS sequence"/>
</dbReference>
<proteinExistence type="predicted"/>
<dbReference type="RefSeq" id="WP_101436279.1">
    <property type="nucleotide sequence ID" value="NZ_JACJHR010000176.1"/>
</dbReference>
<dbReference type="EMBL" id="JACJHR010000176">
    <property type="protein sequence ID" value="MBB2506389.1"/>
    <property type="molecule type" value="Genomic_DNA"/>
</dbReference>
<dbReference type="AlphaFoldDB" id="A0A8E1WAD7"/>